<dbReference type="PANTHER" id="PTHR30558">
    <property type="entry name" value="EXBD MEMBRANE COMPONENT OF PMF-DRIVEN MACROMOLECULE IMPORT SYSTEM"/>
    <property type="match status" value="1"/>
</dbReference>
<dbReference type="OrthoDB" id="9798629at2"/>
<keyword evidence="7" id="KW-0813">Transport</keyword>
<gene>
    <name evidence="10" type="ORF">BE15_19195</name>
</gene>
<dbReference type="InterPro" id="IPR003400">
    <property type="entry name" value="ExbD"/>
</dbReference>
<evidence type="ECO:0000313" key="10">
    <source>
        <dbReference type="EMBL" id="KYF65641.1"/>
    </source>
</evidence>
<keyword evidence="5 9" id="KW-1133">Transmembrane helix</keyword>
<proteinExistence type="inferred from homology"/>
<dbReference type="RefSeq" id="WP_061610989.1">
    <property type="nucleotide sequence ID" value="NZ_JEMA01000818.1"/>
</dbReference>
<evidence type="ECO:0000313" key="11">
    <source>
        <dbReference type="Proteomes" id="UP000075260"/>
    </source>
</evidence>
<evidence type="ECO:0000256" key="3">
    <source>
        <dbReference type="ARBA" id="ARBA00022475"/>
    </source>
</evidence>
<reference evidence="10 11" key="1">
    <citation type="submission" date="2014-02" db="EMBL/GenBank/DDBJ databases">
        <title>The small core and large imbalanced accessory genome model reveals a collaborative survival strategy of Sorangium cellulosum strains in nature.</title>
        <authorList>
            <person name="Han K."/>
            <person name="Peng R."/>
            <person name="Blom J."/>
            <person name="Li Y.-Z."/>
        </authorList>
    </citation>
    <scope>NUCLEOTIDE SEQUENCE [LARGE SCALE GENOMIC DNA]</scope>
    <source>
        <strain evidence="10 11">So0008-312</strain>
    </source>
</reference>
<dbReference type="AlphaFoldDB" id="A0A150QCF3"/>
<feature type="region of interest" description="Disordered" evidence="8">
    <location>
        <begin position="136"/>
        <end position="167"/>
    </location>
</feature>
<evidence type="ECO:0000256" key="1">
    <source>
        <dbReference type="ARBA" id="ARBA00004162"/>
    </source>
</evidence>
<dbReference type="PANTHER" id="PTHR30558:SF7">
    <property type="entry name" value="TOL-PAL SYSTEM PROTEIN TOLR"/>
    <property type="match status" value="1"/>
</dbReference>
<dbReference type="GO" id="GO:0005886">
    <property type="term" value="C:plasma membrane"/>
    <property type="evidence" value="ECO:0007669"/>
    <property type="project" value="UniProtKB-SubCell"/>
</dbReference>
<sequence>MAMSGGGGRRRRGGGFSEINVTPLVDVMLVLLVVFMVTAPLLTAGLRVELPNVSAEEAPTKDTKLVVTITKEEKILFGEDDATADIEGVLASNGRVQKEKELYIRADKDARYGAVARVVAAARAAGVEGLNLLVQPELEPEGASPPQPGGAATGNAKGAARPGGATP</sequence>
<accession>A0A150QCF3</accession>
<comment type="subcellular location">
    <subcellularLocation>
        <location evidence="1">Cell membrane</location>
        <topology evidence="1">Single-pass membrane protein</topology>
    </subcellularLocation>
    <subcellularLocation>
        <location evidence="7">Cell membrane</location>
        <topology evidence="7">Single-pass type II membrane protein</topology>
    </subcellularLocation>
</comment>
<evidence type="ECO:0000256" key="9">
    <source>
        <dbReference type="SAM" id="Phobius"/>
    </source>
</evidence>
<evidence type="ECO:0000256" key="6">
    <source>
        <dbReference type="ARBA" id="ARBA00023136"/>
    </source>
</evidence>
<name>A0A150QCF3_SORCE</name>
<organism evidence="10 11">
    <name type="scientific">Sorangium cellulosum</name>
    <name type="common">Polyangium cellulosum</name>
    <dbReference type="NCBI Taxonomy" id="56"/>
    <lineage>
        <taxon>Bacteria</taxon>
        <taxon>Pseudomonadati</taxon>
        <taxon>Myxococcota</taxon>
        <taxon>Polyangia</taxon>
        <taxon>Polyangiales</taxon>
        <taxon>Polyangiaceae</taxon>
        <taxon>Sorangium</taxon>
    </lineage>
</organism>
<comment type="similarity">
    <text evidence="2 7">Belongs to the ExbD/TolR family.</text>
</comment>
<protein>
    <submittedName>
        <fullName evidence="10">Transporter</fullName>
    </submittedName>
</protein>
<feature type="transmembrane region" description="Helical" evidence="9">
    <location>
        <begin position="21"/>
        <end position="42"/>
    </location>
</feature>
<evidence type="ECO:0000256" key="4">
    <source>
        <dbReference type="ARBA" id="ARBA00022692"/>
    </source>
</evidence>
<keyword evidence="3" id="KW-1003">Cell membrane</keyword>
<dbReference type="Pfam" id="PF02472">
    <property type="entry name" value="ExbD"/>
    <property type="match status" value="1"/>
</dbReference>
<keyword evidence="4 7" id="KW-0812">Transmembrane</keyword>
<keyword evidence="6 9" id="KW-0472">Membrane</keyword>
<dbReference type="Gene3D" id="3.30.420.270">
    <property type="match status" value="1"/>
</dbReference>
<evidence type="ECO:0000256" key="5">
    <source>
        <dbReference type="ARBA" id="ARBA00022989"/>
    </source>
</evidence>
<evidence type="ECO:0000256" key="2">
    <source>
        <dbReference type="ARBA" id="ARBA00005811"/>
    </source>
</evidence>
<dbReference type="Proteomes" id="UP000075260">
    <property type="component" value="Unassembled WGS sequence"/>
</dbReference>
<feature type="compositionally biased region" description="Low complexity" evidence="8">
    <location>
        <begin position="149"/>
        <end position="160"/>
    </location>
</feature>
<keyword evidence="7" id="KW-0653">Protein transport</keyword>
<dbReference type="GO" id="GO:0015031">
    <property type="term" value="P:protein transport"/>
    <property type="evidence" value="ECO:0007669"/>
    <property type="project" value="UniProtKB-KW"/>
</dbReference>
<evidence type="ECO:0000256" key="8">
    <source>
        <dbReference type="SAM" id="MobiDB-lite"/>
    </source>
</evidence>
<dbReference type="GO" id="GO:0022857">
    <property type="term" value="F:transmembrane transporter activity"/>
    <property type="evidence" value="ECO:0007669"/>
    <property type="project" value="InterPro"/>
</dbReference>
<dbReference type="EMBL" id="JEMA01000818">
    <property type="protein sequence ID" value="KYF65641.1"/>
    <property type="molecule type" value="Genomic_DNA"/>
</dbReference>
<evidence type="ECO:0000256" key="7">
    <source>
        <dbReference type="RuleBase" id="RU003879"/>
    </source>
</evidence>
<comment type="caution">
    <text evidence="10">The sequence shown here is derived from an EMBL/GenBank/DDBJ whole genome shotgun (WGS) entry which is preliminary data.</text>
</comment>